<dbReference type="EMBL" id="CAJPWZ010002187">
    <property type="protein sequence ID" value="CAG2232561.1"/>
    <property type="molecule type" value="Genomic_DNA"/>
</dbReference>
<dbReference type="OrthoDB" id="6250964at2759"/>
<dbReference type="SMART" id="SM00408">
    <property type="entry name" value="IGc2"/>
    <property type="match status" value="1"/>
</dbReference>
<dbReference type="Gene3D" id="2.60.40.10">
    <property type="entry name" value="Immunoglobulins"/>
    <property type="match status" value="1"/>
</dbReference>
<dbReference type="InterPro" id="IPR036179">
    <property type="entry name" value="Ig-like_dom_sf"/>
</dbReference>
<protein>
    <submittedName>
        <fullName evidence="2">MUSK</fullName>
        <ecNumber evidence="2">2.7.10.1</ecNumber>
    </submittedName>
</protein>
<dbReference type="PROSITE" id="PS50835">
    <property type="entry name" value="IG_LIKE"/>
    <property type="match status" value="1"/>
</dbReference>
<evidence type="ECO:0000313" key="3">
    <source>
        <dbReference type="Proteomes" id="UP000683360"/>
    </source>
</evidence>
<proteinExistence type="predicted"/>
<keyword evidence="2" id="KW-0808">Transferase</keyword>
<dbReference type="Pfam" id="PF07679">
    <property type="entry name" value="I-set"/>
    <property type="match status" value="1"/>
</dbReference>
<evidence type="ECO:0000259" key="1">
    <source>
        <dbReference type="PROSITE" id="PS50835"/>
    </source>
</evidence>
<dbReference type="AlphaFoldDB" id="A0A8S3TG98"/>
<reference evidence="2" key="1">
    <citation type="submission" date="2021-03" db="EMBL/GenBank/DDBJ databases">
        <authorList>
            <person name="Bekaert M."/>
        </authorList>
    </citation>
    <scope>NUCLEOTIDE SEQUENCE</scope>
</reference>
<dbReference type="GO" id="GO:0004714">
    <property type="term" value="F:transmembrane receptor protein tyrosine kinase activity"/>
    <property type="evidence" value="ECO:0007669"/>
    <property type="project" value="UniProtKB-EC"/>
</dbReference>
<name>A0A8S3TG98_MYTED</name>
<dbReference type="InterPro" id="IPR007110">
    <property type="entry name" value="Ig-like_dom"/>
</dbReference>
<organism evidence="2 3">
    <name type="scientific">Mytilus edulis</name>
    <name type="common">Blue mussel</name>
    <dbReference type="NCBI Taxonomy" id="6550"/>
    <lineage>
        <taxon>Eukaryota</taxon>
        <taxon>Metazoa</taxon>
        <taxon>Spiralia</taxon>
        <taxon>Lophotrochozoa</taxon>
        <taxon>Mollusca</taxon>
        <taxon>Bivalvia</taxon>
        <taxon>Autobranchia</taxon>
        <taxon>Pteriomorphia</taxon>
        <taxon>Mytilida</taxon>
        <taxon>Mytiloidea</taxon>
        <taxon>Mytilidae</taxon>
        <taxon>Mytilinae</taxon>
        <taxon>Mytilus</taxon>
    </lineage>
</organism>
<dbReference type="InterPro" id="IPR013783">
    <property type="entry name" value="Ig-like_fold"/>
</dbReference>
<feature type="domain" description="Ig-like" evidence="1">
    <location>
        <begin position="95"/>
        <end position="171"/>
    </location>
</feature>
<dbReference type="Proteomes" id="UP000683360">
    <property type="component" value="Unassembled WGS sequence"/>
</dbReference>
<accession>A0A8S3TG98</accession>
<gene>
    <name evidence="2" type="ORF">MEDL_45386</name>
</gene>
<dbReference type="SUPFAM" id="SSF48726">
    <property type="entry name" value="Immunoglobulin"/>
    <property type="match status" value="1"/>
</dbReference>
<comment type="caution">
    <text evidence="2">The sequence shown here is derived from an EMBL/GenBank/DDBJ whole genome shotgun (WGS) entry which is preliminary data.</text>
</comment>
<dbReference type="InterPro" id="IPR003598">
    <property type="entry name" value="Ig_sub2"/>
</dbReference>
<evidence type="ECO:0000313" key="2">
    <source>
        <dbReference type="EMBL" id="CAG2232561.1"/>
    </source>
</evidence>
<keyword evidence="3" id="KW-1185">Reference proteome</keyword>
<dbReference type="InterPro" id="IPR013098">
    <property type="entry name" value="Ig_I-set"/>
</dbReference>
<sequence length="178" mass="20252">MQYLLTNSLDMHSNYYNSIATVKYDQSVDAEGPFEGTRITCACLCHSDNTCASISYNKVLQMCWKHNLDPTRNLDKIQKDNNWDIMYTGTVEFAPKVLNYTAPEKITYNQRVNVTCIVIGNPYPIISMLTTTTYHNVEPTKTGLTVISFEREHNGHYKCIATNKHGTDEIVFVLKGQP</sequence>
<dbReference type="EC" id="2.7.10.1" evidence="2"/>